<accession>A0A556N6H3</accession>
<dbReference type="InterPro" id="IPR050229">
    <property type="entry name" value="GlpE_sulfurtransferase"/>
</dbReference>
<dbReference type="Pfam" id="PF00581">
    <property type="entry name" value="Rhodanese"/>
    <property type="match status" value="1"/>
</dbReference>
<dbReference type="OrthoDB" id="9800872at2"/>
<protein>
    <submittedName>
        <fullName evidence="2">Rhodanese-like domain-containing protein</fullName>
    </submittedName>
</protein>
<evidence type="ECO:0000313" key="2">
    <source>
        <dbReference type="EMBL" id="TSJ47780.1"/>
    </source>
</evidence>
<dbReference type="RefSeq" id="WP_144331315.1">
    <property type="nucleotide sequence ID" value="NZ_VLPL01000001.1"/>
</dbReference>
<dbReference type="CDD" id="cd00158">
    <property type="entry name" value="RHOD"/>
    <property type="match status" value="1"/>
</dbReference>
<comment type="caution">
    <text evidence="2">The sequence shown here is derived from an EMBL/GenBank/DDBJ whole genome shotgun (WGS) entry which is preliminary data.</text>
</comment>
<dbReference type="AlphaFoldDB" id="A0A556N6H3"/>
<organism evidence="2 3">
    <name type="scientific">Fluviicola chungangensis</name>
    <dbReference type="NCBI Taxonomy" id="2597671"/>
    <lineage>
        <taxon>Bacteria</taxon>
        <taxon>Pseudomonadati</taxon>
        <taxon>Bacteroidota</taxon>
        <taxon>Flavobacteriia</taxon>
        <taxon>Flavobacteriales</taxon>
        <taxon>Crocinitomicaceae</taxon>
        <taxon>Fluviicola</taxon>
    </lineage>
</organism>
<evidence type="ECO:0000313" key="3">
    <source>
        <dbReference type="Proteomes" id="UP000316008"/>
    </source>
</evidence>
<dbReference type="PANTHER" id="PTHR43031:SF1">
    <property type="entry name" value="PYRIDINE NUCLEOTIDE-DISULPHIDE OXIDOREDUCTASE"/>
    <property type="match status" value="1"/>
</dbReference>
<dbReference type="InterPro" id="IPR036873">
    <property type="entry name" value="Rhodanese-like_dom_sf"/>
</dbReference>
<keyword evidence="3" id="KW-1185">Reference proteome</keyword>
<name>A0A556N6H3_9FLAO</name>
<dbReference type="SUPFAM" id="SSF52821">
    <property type="entry name" value="Rhodanese/Cell cycle control phosphatase"/>
    <property type="match status" value="1"/>
</dbReference>
<dbReference type="Gene3D" id="3.40.250.10">
    <property type="entry name" value="Rhodanese-like domain"/>
    <property type="match status" value="1"/>
</dbReference>
<evidence type="ECO:0000259" key="1">
    <source>
        <dbReference type="PROSITE" id="PS50206"/>
    </source>
</evidence>
<sequence length="81" mass="8682">MKKTIIDVRSHAEFMGGHVAGSINIPVQEIPNRLDDITRLPQPIILCCASGQRSAQAALFLQSQGIACSNGGSWLDVNAIH</sequence>
<dbReference type="PANTHER" id="PTHR43031">
    <property type="entry name" value="FAD-DEPENDENT OXIDOREDUCTASE"/>
    <property type="match status" value="1"/>
</dbReference>
<dbReference type="EMBL" id="VLPL01000001">
    <property type="protein sequence ID" value="TSJ47780.1"/>
    <property type="molecule type" value="Genomic_DNA"/>
</dbReference>
<dbReference type="InterPro" id="IPR001763">
    <property type="entry name" value="Rhodanese-like_dom"/>
</dbReference>
<reference evidence="2 3" key="1">
    <citation type="submission" date="2019-07" db="EMBL/GenBank/DDBJ databases">
        <authorList>
            <person name="Huq M.A."/>
        </authorList>
    </citation>
    <scope>NUCLEOTIDE SEQUENCE [LARGE SCALE GENOMIC DNA]</scope>
    <source>
        <strain evidence="2 3">MAH-3</strain>
    </source>
</reference>
<gene>
    <name evidence="2" type="ORF">FO442_01235</name>
</gene>
<proteinExistence type="predicted"/>
<dbReference type="Proteomes" id="UP000316008">
    <property type="component" value="Unassembled WGS sequence"/>
</dbReference>
<dbReference type="PROSITE" id="PS50206">
    <property type="entry name" value="RHODANESE_3"/>
    <property type="match status" value="1"/>
</dbReference>
<feature type="domain" description="Rhodanese" evidence="1">
    <location>
        <begin position="4"/>
        <end position="69"/>
    </location>
</feature>